<gene>
    <name evidence="2" type="ORF">DUNSADRAFT_18676</name>
</gene>
<sequence>MPAAPRTPEKPAQRPKRSRYGSDFKKMASRKLLGQMQGLRNWCTTPSNKISPDGNGSKMSICSLKTYRSNEVLVYLYFGFLHREKGRDAVKLQLRDVTVQGCQAYMEHLRACGGKANYVANVGKVLARVMHYMDCTAGTRKPKTETHAPQKVASLARQMKVAMLRQDVDHDGLALPDVRALQLFYSKLEESAMGMLKVVIRETKAIRKMPNEPQALLELALNVLSADSLTREQAWLLQAAALMCLAGGRGLPPLRSSALSLLKCNKAAQSRCTNTDCQDPSCSGNRVVHEIGPAGKKVARILLPHHKTYLGGKGGNAHRFNVALRGVHALLLWCVEKYARPALLGCKEDTQGFLFLTKTGKAFQPSNFAPWFHGLVEEYGEGLLGNVCPQQIRHIWVRFLRQKEEQDSQHMQLMSRNGSGGITLAGGASIMGNSEETCLKRYDVAGRREIAQRFADEAATLYAQLLGEGQHMLKQGLLI</sequence>
<evidence type="ECO:0000313" key="2">
    <source>
        <dbReference type="EMBL" id="KAF5827832.1"/>
    </source>
</evidence>
<reference evidence="2" key="1">
    <citation type="submission" date="2017-08" db="EMBL/GenBank/DDBJ databases">
        <authorList>
            <person name="Polle J.E."/>
            <person name="Barry K."/>
            <person name="Cushman J."/>
            <person name="Schmutz J."/>
            <person name="Tran D."/>
            <person name="Hathwaick L.T."/>
            <person name="Yim W.C."/>
            <person name="Jenkins J."/>
            <person name="Mckie-Krisberg Z.M."/>
            <person name="Prochnik S."/>
            <person name="Lindquist E."/>
            <person name="Dockter R.B."/>
            <person name="Adam C."/>
            <person name="Molina H."/>
            <person name="Bunkerborg J."/>
            <person name="Jin E."/>
            <person name="Buchheim M."/>
            <person name="Magnuson J."/>
        </authorList>
    </citation>
    <scope>NUCLEOTIDE SEQUENCE</scope>
    <source>
        <strain evidence="2">CCAP 19/18</strain>
    </source>
</reference>
<protein>
    <submittedName>
        <fullName evidence="2">Uncharacterized protein</fullName>
    </submittedName>
</protein>
<proteinExistence type="predicted"/>
<feature type="region of interest" description="Disordered" evidence="1">
    <location>
        <begin position="1"/>
        <end position="21"/>
    </location>
</feature>
<dbReference type="Proteomes" id="UP000815325">
    <property type="component" value="Unassembled WGS sequence"/>
</dbReference>
<organism evidence="2 3">
    <name type="scientific">Dunaliella salina</name>
    <name type="common">Green alga</name>
    <name type="synonym">Protococcus salinus</name>
    <dbReference type="NCBI Taxonomy" id="3046"/>
    <lineage>
        <taxon>Eukaryota</taxon>
        <taxon>Viridiplantae</taxon>
        <taxon>Chlorophyta</taxon>
        <taxon>core chlorophytes</taxon>
        <taxon>Chlorophyceae</taxon>
        <taxon>CS clade</taxon>
        <taxon>Chlamydomonadales</taxon>
        <taxon>Dunaliellaceae</taxon>
        <taxon>Dunaliella</taxon>
    </lineage>
</organism>
<accession>A0ABQ7FZQ3</accession>
<name>A0ABQ7FZQ3_DUNSA</name>
<keyword evidence="3" id="KW-1185">Reference proteome</keyword>
<evidence type="ECO:0000313" key="3">
    <source>
        <dbReference type="Proteomes" id="UP000815325"/>
    </source>
</evidence>
<evidence type="ECO:0000256" key="1">
    <source>
        <dbReference type="SAM" id="MobiDB-lite"/>
    </source>
</evidence>
<comment type="caution">
    <text evidence="2">The sequence shown here is derived from an EMBL/GenBank/DDBJ whole genome shotgun (WGS) entry which is preliminary data.</text>
</comment>
<dbReference type="EMBL" id="MU070415">
    <property type="protein sequence ID" value="KAF5827832.1"/>
    <property type="molecule type" value="Genomic_DNA"/>
</dbReference>